<dbReference type="PANTHER" id="PTHR43736:SF1">
    <property type="entry name" value="DIHYDRONEOPTERIN TRIPHOSPHATE DIPHOSPHATASE"/>
    <property type="match status" value="1"/>
</dbReference>
<proteinExistence type="inferred from homology"/>
<dbReference type="RefSeq" id="WP_061404846.1">
    <property type="nucleotide sequence ID" value="NZ_CP014485.1"/>
</dbReference>
<gene>
    <name evidence="3" type="ORF">C0Q91_21515</name>
</gene>
<dbReference type="PROSITE" id="PS51462">
    <property type="entry name" value="NUDIX"/>
    <property type="match status" value="1"/>
</dbReference>
<evidence type="ECO:0000259" key="2">
    <source>
        <dbReference type="PROSITE" id="PS51462"/>
    </source>
</evidence>
<dbReference type="AlphaFoldDB" id="A0AB37XAU0"/>
<dbReference type="CDD" id="cd03674">
    <property type="entry name" value="NUDIX_Hydrolase"/>
    <property type="match status" value="1"/>
</dbReference>
<feature type="domain" description="Nudix hydrolase" evidence="2">
    <location>
        <begin position="46"/>
        <end position="180"/>
    </location>
</feature>
<reference evidence="3 4" key="1">
    <citation type="submission" date="2017-12" db="EMBL/GenBank/DDBJ databases">
        <title>Population genomics insights into the ecological differentiation and adaptive evolution in streptomycetes.</title>
        <authorList>
            <person name="Li Y."/>
            <person name="Huang Y."/>
        </authorList>
    </citation>
    <scope>NUCLEOTIDE SEQUENCE [LARGE SCALE GENOMIC DNA]</scope>
    <source>
        <strain evidence="3 4">FXJ.2339</strain>
    </source>
</reference>
<evidence type="ECO:0000313" key="3">
    <source>
        <dbReference type="EMBL" id="RZE36205.1"/>
    </source>
</evidence>
<dbReference type="Proteomes" id="UP000292095">
    <property type="component" value="Unassembled WGS sequence"/>
</dbReference>
<organism evidence="3 4">
    <name type="scientific">Streptomyces albidoflavus</name>
    <dbReference type="NCBI Taxonomy" id="1886"/>
    <lineage>
        <taxon>Bacteria</taxon>
        <taxon>Bacillati</taxon>
        <taxon>Actinomycetota</taxon>
        <taxon>Actinomycetes</taxon>
        <taxon>Kitasatosporales</taxon>
        <taxon>Streptomycetaceae</taxon>
        <taxon>Streptomyces</taxon>
        <taxon>Streptomyces albidoflavus group</taxon>
    </lineage>
</organism>
<name>A0AB37XAU0_9ACTN</name>
<dbReference type="EMBL" id="PKLK01000025">
    <property type="protein sequence ID" value="RZE36205.1"/>
    <property type="molecule type" value="Genomic_DNA"/>
</dbReference>
<dbReference type="SUPFAM" id="SSF55811">
    <property type="entry name" value="Nudix"/>
    <property type="match status" value="1"/>
</dbReference>
<accession>A0AB37XAU0</accession>
<sequence length="180" mass="19861">MPITAEHIRETLAEYADAHPEEKSTLSVVLEQLDRGADLTNRKTSPVHVTAGAVVVDESGHVLFIRHNALRKYLTPGGHLEPEDTHLMGAALRELTEETGIRASIVPLLPHPVHIDVHSIPANDAKGEPAHHHADVRWLFATSGPVDVTLQAEEVSDVEWRSPDTLTDETLRERVLSVIR</sequence>
<dbReference type="Gene3D" id="3.90.79.10">
    <property type="entry name" value="Nucleoside Triphosphate Pyrophosphohydrolase"/>
    <property type="match status" value="1"/>
</dbReference>
<comment type="caution">
    <text evidence="3">The sequence shown here is derived from an EMBL/GenBank/DDBJ whole genome shotgun (WGS) entry which is preliminary data.</text>
</comment>
<dbReference type="PANTHER" id="PTHR43736">
    <property type="entry name" value="ADP-RIBOSE PYROPHOSPHATASE"/>
    <property type="match status" value="1"/>
</dbReference>
<evidence type="ECO:0000313" key="4">
    <source>
        <dbReference type="Proteomes" id="UP000292095"/>
    </source>
</evidence>
<evidence type="ECO:0000256" key="1">
    <source>
        <dbReference type="ARBA" id="ARBA00005582"/>
    </source>
</evidence>
<protein>
    <submittedName>
        <fullName evidence="3">NUDIX domain-containing protein</fullName>
    </submittedName>
</protein>
<dbReference type="Pfam" id="PF00293">
    <property type="entry name" value="NUDIX"/>
    <property type="match status" value="1"/>
</dbReference>
<dbReference type="InterPro" id="IPR000086">
    <property type="entry name" value="NUDIX_hydrolase_dom"/>
</dbReference>
<dbReference type="InterPro" id="IPR015797">
    <property type="entry name" value="NUDIX_hydrolase-like_dom_sf"/>
</dbReference>
<comment type="similarity">
    <text evidence="1">Belongs to the Nudix hydrolase family.</text>
</comment>